<proteinExistence type="predicted"/>
<evidence type="ECO:0000313" key="3">
    <source>
        <dbReference type="Proteomes" id="UP000233551"/>
    </source>
</evidence>
<dbReference type="Pfam" id="PF07727">
    <property type="entry name" value="RVT_2"/>
    <property type="match status" value="1"/>
</dbReference>
<dbReference type="InterPro" id="IPR013103">
    <property type="entry name" value="RVT_2"/>
</dbReference>
<evidence type="ECO:0000259" key="1">
    <source>
        <dbReference type="Pfam" id="PF07727"/>
    </source>
</evidence>
<accession>A0A2I0KAQ1</accession>
<reference evidence="2 3" key="1">
    <citation type="submission" date="2017-11" db="EMBL/GenBank/DDBJ databases">
        <title>De-novo sequencing of pomegranate (Punica granatum L.) genome.</title>
        <authorList>
            <person name="Akparov Z."/>
            <person name="Amiraslanov A."/>
            <person name="Hajiyeva S."/>
            <person name="Abbasov M."/>
            <person name="Kaur K."/>
            <person name="Hamwieh A."/>
            <person name="Solovyev V."/>
            <person name="Salamov A."/>
            <person name="Braich B."/>
            <person name="Kosarev P."/>
            <person name="Mahmoud A."/>
            <person name="Hajiyev E."/>
            <person name="Babayeva S."/>
            <person name="Izzatullayeva V."/>
            <person name="Mammadov A."/>
            <person name="Mammadov A."/>
            <person name="Sharifova S."/>
            <person name="Ojaghi J."/>
            <person name="Eynullazada K."/>
            <person name="Bayramov B."/>
            <person name="Abdulazimova A."/>
            <person name="Shahmuradov I."/>
        </authorList>
    </citation>
    <scope>NUCLEOTIDE SEQUENCE [LARGE SCALE GENOMIC DNA]</scope>
    <source>
        <strain evidence="3">cv. AG2017</strain>
        <tissue evidence="2">Leaf</tissue>
    </source>
</reference>
<gene>
    <name evidence="2" type="ORF">CRG98_014409</name>
</gene>
<protein>
    <recommendedName>
        <fullName evidence="1">Reverse transcriptase Ty1/copia-type domain-containing protein</fullName>
    </recommendedName>
</protein>
<evidence type="ECO:0000313" key="2">
    <source>
        <dbReference type="EMBL" id="PKI65260.1"/>
    </source>
</evidence>
<dbReference type="Proteomes" id="UP000233551">
    <property type="component" value="Unassembled WGS sequence"/>
</dbReference>
<keyword evidence="3" id="KW-1185">Reference proteome</keyword>
<organism evidence="2 3">
    <name type="scientific">Punica granatum</name>
    <name type="common">Pomegranate</name>
    <dbReference type="NCBI Taxonomy" id="22663"/>
    <lineage>
        <taxon>Eukaryota</taxon>
        <taxon>Viridiplantae</taxon>
        <taxon>Streptophyta</taxon>
        <taxon>Embryophyta</taxon>
        <taxon>Tracheophyta</taxon>
        <taxon>Spermatophyta</taxon>
        <taxon>Magnoliopsida</taxon>
        <taxon>eudicotyledons</taxon>
        <taxon>Gunneridae</taxon>
        <taxon>Pentapetalae</taxon>
        <taxon>rosids</taxon>
        <taxon>malvids</taxon>
        <taxon>Myrtales</taxon>
        <taxon>Lythraceae</taxon>
        <taxon>Punica</taxon>
    </lineage>
</organism>
<sequence length="98" mass="11528">MNTDVWDLVRLLKDCKRVGCKWVFKTKRDSRGNIKRYKARLVARGFTQKDGIDYKETFSPVSKKDSLMAQYDLELHHIAVKTAFLKGDIEEEIYMDQP</sequence>
<dbReference type="AlphaFoldDB" id="A0A2I0KAQ1"/>
<name>A0A2I0KAQ1_PUNGR</name>
<comment type="caution">
    <text evidence="2">The sequence shown here is derived from an EMBL/GenBank/DDBJ whole genome shotgun (WGS) entry which is preliminary data.</text>
</comment>
<dbReference type="EMBL" id="PGOL01000763">
    <property type="protein sequence ID" value="PKI65260.1"/>
    <property type="molecule type" value="Genomic_DNA"/>
</dbReference>
<feature type="domain" description="Reverse transcriptase Ty1/copia-type" evidence="1">
    <location>
        <begin position="4"/>
        <end position="98"/>
    </location>
</feature>
<dbReference type="STRING" id="22663.A0A2I0KAQ1"/>